<dbReference type="EMBL" id="GBXM01090093">
    <property type="protein sequence ID" value="JAH18484.1"/>
    <property type="molecule type" value="Transcribed_RNA"/>
</dbReference>
<sequence length="68" mass="7587">MGAMWLVAAILEAVSVQPIFCVLFGDLNIILPFENNSIILYKINLCPKRTNTMGSRLNIVICHVDILL</sequence>
<protein>
    <submittedName>
        <fullName evidence="1">Uncharacterized protein</fullName>
    </submittedName>
</protein>
<proteinExistence type="predicted"/>
<reference evidence="1" key="1">
    <citation type="submission" date="2014-11" db="EMBL/GenBank/DDBJ databases">
        <authorList>
            <person name="Amaro Gonzalez C."/>
        </authorList>
    </citation>
    <scope>NUCLEOTIDE SEQUENCE</scope>
</reference>
<accession>A0A0E9QNT6</accession>
<evidence type="ECO:0000313" key="1">
    <source>
        <dbReference type="EMBL" id="JAH18484.1"/>
    </source>
</evidence>
<organism evidence="1">
    <name type="scientific">Anguilla anguilla</name>
    <name type="common">European freshwater eel</name>
    <name type="synonym">Muraena anguilla</name>
    <dbReference type="NCBI Taxonomy" id="7936"/>
    <lineage>
        <taxon>Eukaryota</taxon>
        <taxon>Metazoa</taxon>
        <taxon>Chordata</taxon>
        <taxon>Craniata</taxon>
        <taxon>Vertebrata</taxon>
        <taxon>Euteleostomi</taxon>
        <taxon>Actinopterygii</taxon>
        <taxon>Neopterygii</taxon>
        <taxon>Teleostei</taxon>
        <taxon>Anguilliformes</taxon>
        <taxon>Anguillidae</taxon>
        <taxon>Anguilla</taxon>
    </lineage>
</organism>
<dbReference type="AlphaFoldDB" id="A0A0E9QNT6"/>
<name>A0A0E9QNT6_ANGAN</name>
<reference evidence="1" key="2">
    <citation type="journal article" date="2015" name="Fish Shellfish Immunol.">
        <title>Early steps in the European eel (Anguilla anguilla)-Vibrio vulnificus interaction in the gills: Role of the RtxA13 toxin.</title>
        <authorList>
            <person name="Callol A."/>
            <person name="Pajuelo D."/>
            <person name="Ebbesson L."/>
            <person name="Teles M."/>
            <person name="MacKenzie S."/>
            <person name="Amaro C."/>
        </authorList>
    </citation>
    <scope>NUCLEOTIDE SEQUENCE</scope>
</reference>